<reference evidence="1 2" key="1">
    <citation type="submission" date="2015-07" db="EMBL/GenBank/DDBJ databases">
        <authorList>
            <person name="Noorani M."/>
        </authorList>
    </citation>
    <scope>NUCLEOTIDE SEQUENCE [LARGE SCALE GENOMIC DNA]</scope>
    <source>
        <strain evidence="1 2">CECT 7802</strain>
    </source>
</reference>
<sequence>MSRNLIDFARVAIATGFALRQGGVLEICPVPFLIAVLVRRFAVPEETALRAAFDGPAAAYLRDTRRWL</sequence>
<proteinExistence type="predicted"/>
<dbReference type="EMBL" id="CXSU01000012">
    <property type="protein sequence ID" value="CTQ50316.1"/>
    <property type="molecule type" value="Genomic_DNA"/>
</dbReference>
<keyword evidence="2" id="KW-1185">Reference proteome</keyword>
<name>A0A0M6YMQ4_9RHOB</name>
<evidence type="ECO:0000313" key="2">
    <source>
        <dbReference type="Proteomes" id="UP000049222"/>
    </source>
</evidence>
<evidence type="ECO:0000313" key="1">
    <source>
        <dbReference type="EMBL" id="CTQ50316.1"/>
    </source>
</evidence>
<gene>
    <name evidence="1" type="ORF">JDO7802_02337</name>
</gene>
<dbReference type="AlphaFoldDB" id="A0A0M6YMQ4"/>
<organism evidence="1 2">
    <name type="scientific">Jannaschia donghaensis</name>
    <dbReference type="NCBI Taxonomy" id="420998"/>
    <lineage>
        <taxon>Bacteria</taxon>
        <taxon>Pseudomonadati</taxon>
        <taxon>Pseudomonadota</taxon>
        <taxon>Alphaproteobacteria</taxon>
        <taxon>Rhodobacterales</taxon>
        <taxon>Roseobacteraceae</taxon>
        <taxon>Jannaschia</taxon>
    </lineage>
</organism>
<dbReference type="RefSeq" id="WP_055085731.1">
    <property type="nucleotide sequence ID" value="NZ_CXSU01000012.1"/>
</dbReference>
<dbReference type="Proteomes" id="UP000049222">
    <property type="component" value="Unassembled WGS sequence"/>
</dbReference>
<accession>A0A0M6YMQ4</accession>
<dbReference type="OrthoDB" id="9811969at2"/>
<protein>
    <submittedName>
        <fullName evidence="1">Uncharacterized protein</fullName>
    </submittedName>
</protein>
<dbReference type="STRING" id="420998.JDO7802_02337"/>